<gene>
    <name evidence="11" type="ORF">LH706_21625</name>
    <name evidence="4" type="ORF">PSS4_v1_310019</name>
    <name evidence="10" type="ORF">RD1301_v1_2640002</name>
    <name evidence="3" type="ORF">RSP824_18465</name>
    <name evidence="5" type="ORF">RUN1744_v1_290027</name>
    <name evidence="6" type="ORF">RUN1985_v1_1470012</name>
    <name evidence="9" type="ORF">RUN215_v1_1350005</name>
    <name evidence="7" type="ORF">TD1301_v1_1500001</name>
    <name evidence="8" type="ORF">TF3108_v1_1690012</name>
</gene>
<organism evidence="9">
    <name type="scientific">Ralstonia solanacearum</name>
    <name type="common">Pseudomonas solanacearum</name>
    <dbReference type="NCBI Taxonomy" id="305"/>
    <lineage>
        <taxon>Bacteria</taxon>
        <taxon>Pseudomonadati</taxon>
        <taxon>Pseudomonadota</taxon>
        <taxon>Betaproteobacteria</taxon>
        <taxon>Burkholderiales</taxon>
        <taxon>Burkholderiaceae</taxon>
        <taxon>Ralstonia</taxon>
        <taxon>Ralstonia solanacearum species complex</taxon>
    </lineage>
</organism>
<evidence type="ECO:0000313" key="3">
    <source>
        <dbReference type="EMBL" id="AYA48465.1"/>
    </source>
</evidence>
<evidence type="ECO:0000313" key="7">
    <source>
        <dbReference type="EMBL" id="CUV35525.1"/>
    </source>
</evidence>
<dbReference type="EMBL" id="CP025742">
    <property type="protein sequence ID" value="AYA48465.1"/>
    <property type="molecule type" value="Genomic_DNA"/>
</dbReference>
<evidence type="ECO:0000313" key="4">
    <source>
        <dbReference type="EMBL" id="CUV17424.1"/>
    </source>
</evidence>
<dbReference type="InterPro" id="IPR013216">
    <property type="entry name" value="Methyltransf_11"/>
</dbReference>
<dbReference type="AlphaFoldDB" id="A0A0K1ZQB5"/>
<dbReference type="Proteomes" id="UP000262427">
    <property type="component" value="Chromosome MP"/>
</dbReference>
<dbReference type="EMBL" id="LN899822">
    <property type="protein sequence ID" value="CUV62737.1"/>
    <property type="molecule type" value="Genomic_DNA"/>
</dbReference>
<dbReference type="Gene3D" id="3.40.50.150">
    <property type="entry name" value="Vaccinia Virus protein VP39"/>
    <property type="match status" value="1"/>
</dbReference>
<proteinExistence type="predicted"/>
<dbReference type="EMBL" id="CP085044">
    <property type="protein sequence ID" value="UZF18118.1"/>
    <property type="molecule type" value="Genomic_DNA"/>
</dbReference>
<dbReference type="EMBL" id="LN899820">
    <property type="protein sequence ID" value="CUV57495.1"/>
    <property type="molecule type" value="Genomic_DNA"/>
</dbReference>
<name>A0A0K1ZQB5_RALSL</name>
<evidence type="ECO:0000256" key="1">
    <source>
        <dbReference type="ARBA" id="ARBA00022679"/>
    </source>
</evidence>
<dbReference type="InterPro" id="IPR029063">
    <property type="entry name" value="SAM-dependent_MTases_sf"/>
</dbReference>
<keyword evidence="1 9" id="KW-0808">Transferase</keyword>
<evidence type="ECO:0000313" key="12">
    <source>
        <dbReference type="Proteomes" id="UP000262427"/>
    </source>
</evidence>
<evidence type="ECO:0000313" key="6">
    <source>
        <dbReference type="EMBL" id="CUV32033.1"/>
    </source>
</evidence>
<dbReference type="GO" id="GO:0032259">
    <property type="term" value="P:methylation"/>
    <property type="evidence" value="ECO:0007669"/>
    <property type="project" value="UniProtKB-KW"/>
</dbReference>
<dbReference type="SUPFAM" id="SSF53335">
    <property type="entry name" value="S-adenosyl-L-methionine-dependent methyltransferases"/>
    <property type="match status" value="1"/>
</dbReference>
<dbReference type="PANTHER" id="PTHR44068:SF11">
    <property type="entry name" value="GERANYL DIPHOSPHATE 2-C-METHYLTRANSFERASE"/>
    <property type="match status" value="1"/>
</dbReference>
<keyword evidence="11" id="KW-0614">Plasmid</keyword>
<dbReference type="EMBL" id="LN899823">
    <property type="protein sequence ID" value="CUV22988.1"/>
    <property type="molecule type" value="Genomic_DNA"/>
</dbReference>
<dbReference type="PATRIC" id="fig|305.92.peg.3772"/>
<evidence type="ECO:0000313" key="8">
    <source>
        <dbReference type="EMBL" id="CUV42915.1"/>
    </source>
</evidence>
<feature type="domain" description="Methyltransferase type 11" evidence="2">
    <location>
        <begin position="66"/>
        <end position="164"/>
    </location>
</feature>
<dbReference type="InterPro" id="IPR050447">
    <property type="entry name" value="Erg6_SMT_methyltransf"/>
</dbReference>
<evidence type="ECO:0000313" key="13">
    <source>
        <dbReference type="Proteomes" id="UP001164049"/>
    </source>
</evidence>
<dbReference type="GO" id="GO:0008757">
    <property type="term" value="F:S-adenosylmethionine-dependent methyltransferase activity"/>
    <property type="evidence" value="ECO:0007669"/>
    <property type="project" value="InterPro"/>
</dbReference>
<dbReference type="EMBL" id="LN899825">
    <property type="protein sequence ID" value="CUV35525.1"/>
    <property type="molecule type" value="Genomic_DNA"/>
</dbReference>
<dbReference type="EMBL" id="LN899821">
    <property type="protein sequence ID" value="CUV17424.1"/>
    <property type="molecule type" value="Genomic_DNA"/>
</dbReference>
<evidence type="ECO:0000313" key="9">
    <source>
        <dbReference type="EMBL" id="CUV57495.1"/>
    </source>
</evidence>
<evidence type="ECO:0000313" key="11">
    <source>
        <dbReference type="EMBL" id="UZF18118.1"/>
    </source>
</evidence>
<dbReference type="EMBL" id="LN899826">
    <property type="protein sequence ID" value="CUV42915.1"/>
    <property type="molecule type" value="Genomic_DNA"/>
</dbReference>
<dbReference type="PANTHER" id="PTHR44068">
    <property type="entry name" value="ZGC:194242"/>
    <property type="match status" value="1"/>
</dbReference>
<evidence type="ECO:0000313" key="10">
    <source>
        <dbReference type="EMBL" id="CUV62737.1"/>
    </source>
</evidence>
<protein>
    <submittedName>
        <fullName evidence="3">Class I SAM-dependent methyltransferase</fullName>
    </submittedName>
    <submittedName>
        <fullName evidence="9">Methyltransferase protein</fullName>
    </submittedName>
</protein>
<evidence type="ECO:0000259" key="2">
    <source>
        <dbReference type="Pfam" id="PF08241"/>
    </source>
</evidence>
<sequence>MTTQMPIASPRTEFYERAFGGFHDQAVAEVRKETYGEDLGQNDWSTVDEMRQFSQWLELSPQSHLLDVCSGSGGPALFLARNSGCRVTGVDLHPDALQTGRQLAQALELHDRSQFVECDVRQRMPFPDGTFDALWCIDSVIHIPDRLALLREWCRLLKPGGRFLYTDPTLVTGMVSKEEILLRGTPGYFLYTPIGLNERLIEQAGLRLDMQADLTHSITELSERWHAAREKRSAVLTATEGAEAFARMQSFLTATHRVSVEGRLSRWVFVGVRP</sequence>
<dbReference type="CDD" id="cd02440">
    <property type="entry name" value="AdoMet_MTases"/>
    <property type="match status" value="1"/>
</dbReference>
<evidence type="ECO:0000313" key="5">
    <source>
        <dbReference type="EMBL" id="CUV22988.1"/>
    </source>
</evidence>
<geneLocation type="plasmid" evidence="11 13">
    <name>p1</name>
</geneLocation>
<reference evidence="9" key="1">
    <citation type="submission" date="2015-10" db="EMBL/GenBank/DDBJ databases">
        <authorList>
            <person name="Gilbert D.G."/>
        </authorList>
    </citation>
    <scope>NUCLEOTIDE SEQUENCE</scope>
    <source>
        <strain evidence="9">Phyl III-seqv23</strain>
    </source>
</reference>
<reference evidence="11" key="4">
    <citation type="submission" date="2021-10" db="EMBL/GenBank/DDBJ databases">
        <title>Complete genome sequences of five Ralstonia solancearum strains isolated from sunflower.</title>
        <authorList>
            <person name="She X."/>
            <person name="He Z."/>
        </authorList>
    </citation>
    <scope>NUCLEOTIDE SEQUENCE</scope>
    <source>
        <strain evidence="11">RS638</strain>
        <plasmid evidence="11">p1</plasmid>
    </source>
</reference>
<reference evidence="3" key="2">
    <citation type="submission" date="2018-01" db="EMBL/GenBank/DDBJ databases">
        <title>Ralstonia pseudosolanacearum P824 infects blueberry.</title>
        <authorList>
            <person name="Bocsanczy A.M."/>
            <person name="Norman D.J."/>
        </authorList>
    </citation>
    <scope>NUCLEOTIDE SEQUENCE</scope>
    <source>
        <strain evidence="3">P824</strain>
    </source>
</reference>
<reference evidence="12" key="3">
    <citation type="submission" date="2018-01" db="EMBL/GenBank/DDBJ databases">
        <title>Raltonia solanacearum P824 infects blueberry.</title>
        <authorList>
            <person name="Bocsanczy A.M."/>
            <person name="Norman D.J."/>
        </authorList>
    </citation>
    <scope>NUCLEOTIDE SEQUENCE [LARGE SCALE GENOMIC DNA]</scope>
    <source>
        <strain evidence="12">P824</strain>
    </source>
</reference>
<accession>A0A0K1ZQB5</accession>
<keyword evidence="9" id="KW-0489">Methyltransferase</keyword>
<dbReference type="Pfam" id="PF08241">
    <property type="entry name" value="Methyltransf_11"/>
    <property type="match status" value="1"/>
</dbReference>
<dbReference type="EMBL" id="LN899824">
    <property type="protein sequence ID" value="CUV32033.1"/>
    <property type="molecule type" value="Genomic_DNA"/>
</dbReference>